<keyword evidence="14" id="KW-1185">Reference proteome</keyword>
<dbReference type="Pfam" id="PF07645">
    <property type="entry name" value="EGF_CA"/>
    <property type="match status" value="8"/>
</dbReference>
<evidence type="ECO:0000313" key="14">
    <source>
        <dbReference type="Proteomes" id="UP001209878"/>
    </source>
</evidence>
<dbReference type="FunFam" id="2.10.25.10:FF:000240">
    <property type="entry name" value="Vitamin K-dependent protein S"/>
    <property type="match status" value="1"/>
</dbReference>
<keyword evidence="10" id="KW-1133">Transmembrane helix</keyword>
<dbReference type="SUPFAM" id="SSF57184">
    <property type="entry name" value="Growth factor receptor domain"/>
    <property type="match status" value="4"/>
</dbReference>
<feature type="disulfide bond" evidence="8">
    <location>
        <begin position="770"/>
        <end position="779"/>
    </location>
</feature>
<dbReference type="SMART" id="SM00209">
    <property type="entry name" value="TSP1"/>
    <property type="match status" value="1"/>
</dbReference>
<dbReference type="GO" id="GO:0016020">
    <property type="term" value="C:membrane"/>
    <property type="evidence" value="ECO:0007669"/>
    <property type="project" value="UniProtKB-SubCell"/>
</dbReference>
<dbReference type="Pfam" id="PF12662">
    <property type="entry name" value="cEGF"/>
    <property type="match status" value="1"/>
</dbReference>
<dbReference type="SUPFAM" id="SSF82895">
    <property type="entry name" value="TSP-1 type 1 repeat"/>
    <property type="match status" value="1"/>
</dbReference>
<evidence type="ECO:0000256" key="7">
    <source>
        <dbReference type="ARBA" id="ARBA00023157"/>
    </source>
</evidence>
<dbReference type="Gene3D" id="2.60.40.10">
    <property type="entry name" value="Immunoglobulins"/>
    <property type="match status" value="1"/>
</dbReference>
<dbReference type="InterPro" id="IPR000884">
    <property type="entry name" value="TSP1_rpt"/>
</dbReference>
<dbReference type="Pfam" id="PF05345">
    <property type="entry name" value="He_PIG"/>
    <property type="match status" value="1"/>
</dbReference>
<dbReference type="InterPro" id="IPR003886">
    <property type="entry name" value="NIDO_dom"/>
</dbReference>
<dbReference type="InterPro" id="IPR000152">
    <property type="entry name" value="EGF-type_Asp/Asn_hydroxyl_site"/>
</dbReference>
<dbReference type="PROSITE" id="PS01186">
    <property type="entry name" value="EGF_2"/>
    <property type="match status" value="9"/>
</dbReference>
<dbReference type="PROSITE" id="PS00010">
    <property type="entry name" value="ASX_HYDROXYL"/>
    <property type="match status" value="6"/>
</dbReference>
<dbReference type="CDD" id="cd00054">
    <property type="entry name" value="EGF_CA"/>
    <property type="match status" value="6"/>
</dbReference>
<feature type="domain" description="VWFD" evidence="12">
    <location>
        <begin position="357"/>
        <end position="558"/>
    </location>
</feature>
<dbReference type="PROSITE" id="PS00022">
    <property type="entry name" value="EGF_1"/>
    <property type="match status" value="1"/>
</dbReference>
<feature type="domain" description="EGF-like" evidence="11">
    <location>
        <begin position="1049"/>
        <end position="1089"/>
    </location>
</feature>
<dbReference type="Gene3D" id="2.20.100.10">
    <property type="entry name" value="Thrombospondin type-1 (TSP1) repeat"/>
    <property type="match status" value="1"/>
</dbReference>
<dbReference type="SUPFAM" id="SSF57196">
    <property type="entry name" value="EGF/Laminin"/>
    <property type="match status" value="1"/>
</dbReference>
<dbReference type="InterPro" id="IPR036383">
    <property type="entry name" value="TSP1_rpt_sf"/>
</dbReference>
<accession>A0AAD9NAM6</accession>
<evidence type="ECO:0000256" key="10">
    <source>
        <dbReference type="SAM" id="Phobius"/>
    </source>
</evidence>
<evidence type="ECO:0000259" key="11">
    <source>
        <dbReference type="PROSITE" id="PS50026"/>
    </source>
</evidence>
<feature type="domain" description="EGF-like" evidence="11">
    <location>
        <begin position="25"/>
        <end position="67"/>
    </location>
</feature>
<keyword evidence="2 8" id="KW-0245">EGF-like domain</keyword>
<dbReference type="InterPro" id="IPR001846">
    <property type="entry name" value="VWF_type-D"/>
</dbReference>
<evidence type="ECO:0000256" key="9">
    <source>
        <dbReference type="SAM" id="MobiDB-lite"/>
    </source>
</evidence>
<dbReference type="Pfam" id="PF06119">
    <property type="entry name" value="NIDO"/>
    <property type="match status" value="1"/>
</dbReference>
<dbReference type="SMART" id="SM00179">
    <property type="entry name" value="EGF_CA"/>
    <property type="match status" value="12"/>
</dbReference>
<dbReference type="EMBL" id="JAODUO010001660">
    <property type="protein sequence ID" value="KAK2160224.1"/>
    <property type="molecule type" value="Genomic_DNA"/>
</dbReference>
<feature type="domain" description="EGF-like" evidence="11">
    <location>
        <begin position="1090"/>
        <end position="1133"/>
    </location>
</feature>
<dbReference type="InterPro" id="IPR009030">
    <property type="entry name" value="Growth_fac_rcpt_cys_sf"/>
</dbReference>
<dbReference type="InterPro" id="IPR013783">
    <property type="entry name" value="Ig-like_fold"/>
</dbReference>
<keyword evidence="10" id="KW-0812">Transmembrane</keyword>
<feature type="domain" description="EGF-like" evidence="11">
    <location>
        <begin position="741"/>
        <end position="780"/>
    </location>
</feature>
<dbReference type="InterPro" id="IPR018097">
    <property type="entry name" value="EGF_Ca-bd_CS"/>
</dbReference>
<evidence type="ECO:0000256" key="4">
    <source>
        <dbReference type="ARBA" id="ARBA00022737"/>
    </source>
</evidence>
<evidence type="ECO:0000256" key="1">
    <source>
        <dbReference type="ARBA" id="ARBA00004370"/>
    </source>
</evidence>
<feature type="compositionally biased region" description="Polar residues" evidence="9">
    <location>
        <begin position="1662"/>
        <end position="1681"/>
    </location>
</feature>
<keyword evidence="3" id="KW-0732">Signal</keyword>
<sequence length="1725" mass="186816">MGDYECLCKPGYTHLSAKDTKACVDIDECTLGTHTCDDSSRALCNNTVGGHHCSCLNGYKGDGHTCIDSKLATLSTEIANRFHTTFVAEWMLVVTWEEMEYPSNPNQTASFQTIIATDYINTYTKTTYADRGMTWQVVLDPALLPNYPARVGVLAFPTSGRQYSEYPYSALDIRTAGNDQHLAKIQRIDAVSESDVAYGGVQSSGQFYYRLSENDPNTFVHAGKECSTWADADVAFDATDGVVKIDAATAGKCPCSRQQMDELQYSEVLSDRITPGIRCWTMMTPFVDDGVQKHTPTCCYDRNDSLIVEPQLTNGMNVYRRFSGSRQLDDEKLYGLCCGEAYLTQRISTPQLCSLYKTRNCLGDPHISTTDGFTYTFNGHGEYILLSSPQFQLQGRTGVVQNNGVDQPATAFTSFVAKQLDPASDIVEYRLDSAKTGIEVLRNKVVSSINLKTTAATWANVRLAATLKENNKWEYTMAFTPLQISVRVTVASGMLKVTTIIPGDVKETLKGLFGSNNGNVNDDIAYPDGTVHPKGIQATEVELFEYGKSWHNTEATSLFAYTTGSWSDYTDPTFTPIFFNKDLAVMFPDETLRLTAVRLCYNSTAPTAFDPTPEVRRACYFDYKVTNSEEAARDANTGTAEYQKEKSNVENHSPTILNGDATLDVQLGQSYSTLMTVQVQDTDGDTMSFSLTSDSPPGLTINKHTGALSWLTVPDMSLDATRKTVKVVVTDGKVDVLWVPNVKFCKCQNGGKCNFAVESTQTLTVVPCECSLGYGGDFCQIDIDGCADQPCFSGVLCTDVAASDLSNHPDGFLCGTCPVGLTGDGSSCIDKDECLDPKTCGQKCNNLPGGYQCSCLDGYLLGPDSSSCIDINECLRGDHTCDVELAVCVNTPGSYKCQCKPGYTGTGYAGQCYDIDECTTGTLSCPAHSVCVNKKGSYECQCFYGYSKNGINECEAISECSTEEKKKCGPANSDTLCSKDATTGEIKCICPKGYNYNEATSTCDDLDECATGTSLCKVAVSECINRDGDYECRCKAGYTLDKDGRTCIDIDECTLNQHNCTQTCVNVNGGFTCECLPGYVLDTDGRSCRNFNECSAANECDKVYGTCIDIYPTSGKLGYKCECKTGYVGDGFICTEVNECSESNNRGGCDQGCVNTHGGYECFCGSGFVLSDDGKTCSAKERCPNEYGCSYQCAILEGKYTCLCPAGQRLAEDGKLCEDINECSDPSLHNCLSTNFVKCVNLDHGFQCVCVNNFYVQIEQNRCIDVDECALGTHNCDLNYGTWVGVCTNTPGSYTCGCATGYELALNGKSCNDLDECMAGTHGCEHTCKNTPGGYLCLCVTGFRLAADQKACAVETPCSKTLGCVYKCAMIRGVDTCVCPPGKQLVDSTKCEDRSGGWSEWAAWGECSVSCMTGEHTRTRQCNNPTTDGAGLPCHGDNSASEICNTQQCPLTEDEVKKGLLFDIRGIKLNMFDQIFSYLQTTLATSLNAHCNNNTSTKDFIHDTEVVLGGGYPIQTADDVLNLLLVFKYQKTNDLCTAAALETRRKKRGASGVVLSLKAALKDSLQRAILNVFGVSSNITVSDIEAATQAPYYTSPPNTTTSTTPTDNKVTVESWVIVLAVFGAIIGVLIIVIAVLLLVKRPTLVHPVVQPQQHLVDPAPTQGPSSSRAQGGVESVSSMEGMQTYPGAVDPPPSLAHVKFPEPVVPRHTLPPIDNPPGSSAEAWS</sequence>
<dbReference type="Pfam" id="PF14670">
    <property type="entry name" value="FXa_inhibition"/>
    <property type="match status" value="1"/>
</dbReference>
<feature type="domain" description="EGF-like" evidence="11">
    <location>
        <begin position="870"/>
        <end position="913"/>
    </location>
</feature>
<dbReference type="PANTHER" id="PTHR24039">
    <property type="entry name" value="FIBRILLIN-RELATED"/>
    <property type="match status" value="1"/>
</dbReference>
<evidence type="ECO:0000256" key="3">
    <source>
        <dbReference type="ARBA" id="ARBA00022729"/>
    </source>
</evidence>
<name>A0AAD9NAM6_RIDPI</name>
<dbReference type="PROSITE" id="PS51233">
    <property type="entry name" value="VWFD"/>
    <property type="match status" value="1"/>
</dbReference>
<keyword evidence="4" id="KW-0677">Repeat</keyword>
<feature type="domain" description="EGF-like" evidence="11">
    <location>
        <begin position="1005"/>
        <end position="1048"/>
    </location>
</feature>
<dbReference type="SMART" id="SM00539">
    <property type="entry name" value="NIDO"/>
    <property type="match status" value="1"/>
</dbReference>
<dbReference type="FunFam" id="2.10.25.10:FF:000038">
    <property type="entry name" value="Fibrillin 2"/>
    <property type="match status" value="3"/>
</dbReference>
<dbReference type="Proteomes" id="UP001209878">
    <property type="component" value="Unassembled WGS sequence"/>
</dbReference>
<dbReference type="FunFam" id="2.10.25.10:FF:000119">
    <property type="entry name" value="vitamin K-dependent protein S"/>
    <property type="match status" value="2"/>
</dbReference>
<dbReference type="GO" id="GO:0005509">
    <property type="term" value="F:calcium ion binding"/>
    <property type="evidence" value="ECO:0007669"/>
    <property type="project" value="InterPro"/>
</dbReference>
<keyword evidence="7 8" id="KW-1015">Disulfide bond</keyword>
<feature type="transmembrane region" description="Helical" evidence="10">
    <location>
        <begin position="1615"/>
        <end position="1639"/>
    </location>
</feature>
<dbReference type="Pfam" id="PF00090">
    <property type="entry name" value="TSP_1"/>
    <property type="match status" value="1"/>
</dbReference>
<evidence type="ECO:0000256" key="2">
    <source>
        <dbReference type="ARBA" id="ARBA00022536"/>
    </source>
</evidence>
<dbReference type="InterPro" id="IPR026823">
    <property type="entry name" value="cEGF"/>
</dbReference>
<proteinExistence type="predicted"/>
<evidence type="ECO:0000256" key="5">
    <source>
        <dbReference type="ARBA" id="ARBA00022837"/>
    </source>
</evidence>
<reference evidence="13" key="1">
    <citation type="journal article" date="2023" name="Mol. Biol. Evol.">
        <title>Third-Generation Sequencing Reveals the Adaptive Role of the Epigenome in Three Deep-Sea Polychaetes.</title>
        <authorList>
            <person name="Perez M."/>
            <person name="Aroh O."/>
            <person name="Sun Y."/>
            <person name="Lan Y."/>
            <person name="Juniper S.K."/>
            <person name="Young C.R."/>
            <person name="Angers B."/>
            <person name="Qian P.Y."/>
        </authorList>
    </citation>
    <scope>NUCLEOTIDE SEQUENCE</scope>
    <source>
        <strain evidence="13">R07B-5</strain>
    </source>
</reference>
<dbReference type="PROSITE" id="PS01187">
    <property type="entry name" value="EGF_CA"/>
    <property type="match status" value="4"/>
</dbReference>
<gene>
    <name evidence="13" type="ORF">NP493_1661g00003</name>
</gene>
<organism evidence="13 14">
    <name type="scientific">Ridgeia piscesae</name>
    <name type="common">Tubeworm</name>
    <dbReference type="NCBI Taxonomy" id="27915"/>
    <lineage>
        <taxon>Eukaryota</taxon>
        <taxon>Metazoa</taxon>
        <taxon>Spiralia</taxon>
        <taxon>Lophotrochozoa</taxon>
        <taxon>Annelida</taxon>
        <taxon>Polychaeta</taxon>
        <taxon>Sedentaria</taxon>
        <taxon>Canalipalpata</taxon>
        <taxon>Sabellida</taxon>
        <taxon>Siboglinidae</taxon>
        <taxon>Ridgeia</taxon>
    </lineage>
</organism>
<evidence type="ECO:0000313" key="13">
    <source>
        <dbReference type="EMBL" id="KAK2160224.1"/>
    </source>
</evidence>
<dbReference type="Gene3D" id="2.10.25.10">
    <property type="entry name" value="Laminin"/>
    <property type="match status" value="15"/>
</dbReference>
<feature type="disulfide bond" evidence="8">
    <location>
        <begin position="36"/>
        <end position="53"/>
    </location>
</feature>
<comment type="caution">
    <text evidence="13">The sequence shown here is derived from an EMBL/GenBank/DDBJ whole genome shotgun (WGS) entry which is preliminary data.</text>
</comment>
<feature type="region of interest" description="Disordered" evidence="9">
    <location>
        <begin position="1706"/>
        <end position="1725"/>
    </location>
</feature>
<comment type="caution">
    <text evidence="8">Lacks conserved residue(s) required for the propagation of feature annotation.</text>
</comment>
<feature type="domain" description="EGF-like" evidence="11">
    <location>
        <begin position="914"/>
        <end position="955"/>
    </location>
</feature>
<evidence type="ECO:0000259" key="12">
    <source>
        <dbReference type="PROSITE" id="PS51233"/>
    </source>
</evidence>
<dbReference type="InterPro" id="IPR049883">
    <property type="entry name" value="NOTCH1_EGF-like"/>
</dbReference>
<evidence type="ECO:0000256" key="8">
    <source>
        <dbReference type="PROSITE-ProRule" id="PRU00076"/>
    </source>
</evidence>
<comment type="subcellular location">
    <subcellularLocation>
        <location evidence="1">Membrane</location>
    </subcellularLocation>
</comment>
<keyword evidence="5" id="KW-0106">Calcium</keyword>
<dbReference type="GO" id="GO:0007160">
    <property type="term" value="P:cell-matrix adhesion"/>
    <property type="evidence" value="ECO:0007669"/>
    <property type="project" value="InterPro"/>
</dbReference>
<evidence type="ECO:0000256" key="6">
    <source>
        <dbReference type="ARBA" id="ARBA00023136"/>
    </source>
</evidence>
<keyword evidence="6 10" id="KW-0472">Membrane</keyword>
<dbReference type="PROSITE" id="PS50026">
    <property type="entry name" value="EGF_3"/>
    <property type="match status" value="7"/>
</dbReference>
<dbReference type="SMART" id="SM00181">
    <property type="entry name" value="EGF"/>
    <property type="match status" value="15"/>
</dbReference>
<dbReference type="InterPro" id="IPR000742">
    <property type="entry name" value="EGF"/>
</dbReference>
<feature type="region of interest" description="Disordered" evidence="9">
    <location>
        <begin position="1655"/>
        <end position="1701"/>
    </location>
</feature>
<dbReference type="FunFam" id="2.20.100.10:FF:000001">
    <property type="entry name" value="semaphorin-5A isoform X1"/>
    <property type="match status" value="1"/>
</dbReference>
<dbReference type="PROSITE" id="PS50092">
    <property type="entry name" value="TSP1"/>
    <property type="match status" value="1"/>
</dbReference>
<protein>
    <submittedName>
        <fullName evidence="13">Uncharacterized protein</fullName>
    </submittedName>
</protein>
<dbReference type="InterPro" id="IPR001881">
    <property type="entry name" value="EGF-like_Ca-bd_dom"/>
</dbReference>